<accession>A0ABV7SX98</accession>
<dbReference type="RefSeq" id="WP_261294275.1">
    <property type="nucleotide sequence ID" value="NZ_JANQBK010000005.1"/>
</dbReference>
<dbReference type="EMBL" id="JBHRXP010000007">
    <property type="protein sequence ID" value="MFC3580912.1"/>
    <property type="molecule type" value="Genomic_DNA"/>
</dbReference>
<dbReference type="Proteomes" id="UP001595713">
    <property type="component" value="Unassembled WGS sequence"/>
</dbReference>
<evidence type="ECO:0000313" key="4">
    <source>
        <dbReference type="Proteomes" id="UP001595713"/>
    </source>
</evidence>
<keyword evidence="2" id="KW-0732">Signal</keyword>
<reference evidence="4" key="1">
    <citation type="journal article" date="2019" name="Int. J. Syst. Evol. Microbiol.">
        <title>The Global Catalogue of Microorganisms (GCM) 10K type strain sequencing project: providing services to taxonomists for standard genome sequencing and annotation.</title>
        <authorList>
            <consortium name="The Broad Institute Genomics Platform"/>
            <consortium name="The Broad Institute Genome Sequencing Center for Infectious Disease"/>
            <person name="Wu L."/>
            <person name="Ma J."/>
        </authorList>
    </citation>
    <scope>NUCLEOTIDE SEQUENCE [LARGE SCALE GENOMIC DNA]</scope>
    <source>
        <strain evidence="4">KCTC 42739</strain>
    </source>
</reference>
<dbReference type="PANTHER" id="PTHR36920:SF1">
    <property type="entry name" value="OUTER MEMBRANE PROTEIN W"/>
    <property type="match status" value="1"/>
</dbReference>
<dbReference type="InterPro" id="IPR005618">
    <property type="entry name" value="OMPW"/>
</dbReference>
<dbReference type="Pfam" id="PF03922">
    <property type="entry name" value="OmpW"/>
    <property type="match status" value="1"/>
</dbReference>
<feature type="chain" id="PRO_5045180228" evidence="2">
    <location>
        <begin position="25"/>
        <end position="220"/>
    </location>
</feature>
<dbReference type="PANTHER" id="PTHR36920">
    <property type="match status" value="1"/>
</dbReference>
<dbReference type="Gene3D" id="2.40.160.20">
    <property type="match status" value="1"/>
</dbReference>
<gene>
    <name evidence="3" type="ORF">ACFONA_12120</name>
</gene>
<dbReference type="InterPro" id="IPR011250">
    <property type="entry name" value="OMP/PagP_B-barrel"/>
</dbReference>
<protein>
    <submittedName>
        <fullName evidence="3">OmpW family protein</fullName>
    </submittedName>
</protein>
<evidence type="ECO:0000256" key="1">
    <source>
        <dbReference type="ARBA" id="ARBA00009330"/>
    </source>
</evidence>
<comment type="similarity">
    <text evidence="1">Belongs to the OmpW/AlkL family.</text>
</comment>
<proteinExistence type="inferred from homology"/>
<keyword evidence="4" id="KW-1185">Reference proteome</keyword>
<feature type="signal peptide" evidence="2">
    <location>
        <begin position="1"/>
        <end position="24"/>
    </location>
</feature>
<evidence type="ECO:0000313" key="3">
    <source>
        <dbReference type="EMBL" id="MFC3580912.1"/>
    </source>
</evidence>
<dbReference type="SUPFAM" id="SSF56925">
    <property type="entry name" value="OMPA-like"/>
    <property type="match status" value="1"/>
</dbReference>
<comment type="caution">
    <text evidence="3">The sequence shown here is derived from an EMBL/GenBank/DDBJ whole genome shotgun (WGS) entry which is preliminary data.</text>
</comment>
<evidence type="ECO:0000256" key="2">
    <source>
        <dbReference type="SAM" id="SignalP"/>
    </source>
</evidence>
<organism evidence="3 4">
    <name type="scientific">Sphingomonas hylomeconis</name>
    <dbReference type="NCBI Taxonomy" id="1395958"/>
    <lineage>
        <taxon>Bacteria</taxon>
        <taxon>Pseudomonadati</taxon>
        <taxon>Pseudomonadota</taxon>
        <taxon>Alphaproteobacteria</taxon>
        <taxon>Sphingomonadales</taxon>
        <taxon>Sphingomonadaceae</taxon>
        <taxon>Sphingomonas</taxon>
    </lineage>
</organism>
<sequence>MQIRTIAGPLLGLASLCSAAPALAQKKGDVLVRVRAIMVAPNESTSGVRPSFPGARIGVTDSYAPELDFTYMISDHIGAELILATTKHNLQGRGTLSALDRVASTWVLPPTLTLQYHFAPQAKVRPYIGAGVNYSIFYSSKADRALNSAIGNTDVHLKDSFGYALQAGLDVDITEKVFANIDVKYIDMDTKARLKTGALVNRVDASIDPLVFGIGLGLRL</sequence>
<name>A0ABV7SX98_9SPHN</name>